<evidence type="ECO:0000313" key="1">
    <source>
        <dbReference type="EMBL" id="AMP10166.1"/>
    </source>
</evidence>
<keyword evidence="2" id="KW-1185">Reference proteome</keyword>
<gene>
    <name evidence="1" type="ORF">CAter282_2420</name>
</gene>
<dbReference type="Proteomes" id="UP000071778">
    <property type="component" value="Chromosome"/>
</dbReference>
<organism evidence="1 2">
    <name type="scientific">Collimonas arenae</name>
    <dbReference type="NCBI Taxonomy" id="279058"/>
    <lineage>
        <taxon>Bacteria</taxon>
        <taxon>Pseudomonadati</taxon>
        <taxon>Pseudomonadota</taxon>
        <taxon>Betaproteobacteria</taxon>
        <taxon>Burkholderiales</taxon>
        <taxon>Oxalobacteraceae</taxon>
        <taxon>Collimonas</taxon>
    </lineage>
</organism>
<dbReference type="PATRIC" id="fig|279058.18.peg.2388"/>
<protein>
    <submittedName>
        <fullName evidence="1">Uncharacterized protein</fullName>
    </submittedName>
</protein>
<name>A0A127QJJ4_9BURK</name>
<evidence type="ECO:0000313" key="2">
    <source>
        <dbReference type="Proteomes" id="UP000071778"/>
    </source>
</evidence>
<proteinExistence type="predicted"/>
<sequence>MPVEDKQIKERNTVVTLDATRTNTFLKTRSQIEQPPLGIV</sequence>
<reference evidence="1 2" key="1">
    <citation type="submission" date="2015-11" db="EMBL/GenBank/DDBJ databases">
        <title>Exploring the genomic traits of fungus-feeding bacterial genus Collimonas.</title>
        <authorList>
            <person name="Song C."/>
            <person name="Schmidt R."/>
            <person name="de Jager V."/>
            <person name="Krzyzanowska D."/>
            <person name="Jongedijk E."/>
            <person name="Cankar K."/>
            <person name="Beekwilder J."/>
            <person name="van Veen A."/>
            <person name="de Boer W."/>
            <person name="van Veen J.A."/>
            <person name="Garbeva P."/>
        </authorList>
    </citation>
    <scope>NUCLEOTIDE SEQUENCE [LARGE SCALE GENOMIC DNA]</scope>
    <source>
        <strain evidence="1 2">Ter282</strain>
    </source>
</reference>
<dbReference type="AlphaFoldDB" id="A0A127QJJ4"/>
<accession>A0A127QJJ4</accession>
<dbReference type="EMBL" id="CP013235">
    <property type="protein sequence ID" value="AMP10166.1"/>
    <property type="molecule type" value="Genomic_DNA"/>
</dbReference>